<proteinExistence type="predicted"/>
<name>A0ABP3JKD7_9BACI</name>
<dbReference type="InterPro" id="IPR029044">
    <property type="entry name" value="Nucleotide-diphossugar_trans"/>
</dbReference>
<evidence type="ECO:0000313" key="1">
    <source>
        <dbReference type="EMBL" id="GAA0454025.1"/>
    </source>
</evidence>
<gene>
    <name evidence="1" type="ORF">GCM10008935_06050</name>
</gene>
<sequence>MKIVAIIQARMGSTRLPGKVLKPVLGKPLLAYQLKQMKRAKLIDTMVVATTDLLEDDAIVTFCNEYNMDYFRGSETDVLSRYYEAANTFQADAIVRLTSDCPLIDPTVVDSIIGHFLTNKTYDYVSNTIDRTYPRGMDVEIFTIKALRLAYIHAKAMREREHVTPYMINKSNQFNIDQVVRSEDQSHLRLTVDTAEDFELIKRIIHVLAAEKSHFTLNDVVGVLNENPHWLLINSHIEQKKE</sequence>
<dbReference type="SUPFAM" id="SSF53448">
    <property type="entry name" value="Nucleotide-diphospho-sugar transferases"/>
    <property type="match status" value="1"/>
</dbReference>
<accession>A0ABP3JKD7</accession>
<dbReference type="InterPro" id="IPR003329">
    <property type="entry name" value="Cytidylyl_trans"/>
</dbReference>
<dbReference type="RefSeq" id="WP_343781696.1">
    <property type="nucleotide sequence ID" value="NZ_BAAACZ010000005.1"/>
</dbReference>
<dbReference type="Proteomes" id="UP001500740">
    <property type="component" value="Unassembled WGS sequence"/>
</dbReference>
<protein>
    <submittedName>
        <fullName evidence="1">NTP transferase domain-containing protein</fullName>
    </submittedName>
</protein>
<dbReference type="PANTHER" id="PTHR42866">
    <property type="entry name" value="3-DEOXY-MANNO-OCTULOSONATE CYTIDYLYLTRANSFERASE"/>
    <property type="match status" value="1"/>
</dbReference>
<dbReference type="GO" id="GO:0016740">
    <property type="term" value="F:transferase activity"/>
    <property type="evidence" value="ECO:0007669"/>
    <property type="project" value="UniProtKB-KW"/>
</dbReference>
<organism evidence="1 2">
    <name type="scientific">Alkalibacillus silvisoli</name>
    <dbReference type="NCBI Taxonomy" id="392823"/>
    <lineage>
        <taxon>Bacteria</taxon>
        <taxon>Bacillati</taxon>
        <taxon>Bacillota</taxon>
        <taxon>Bacilli</taxon>
        <taxon>Bacillales</taxon>
        <taxon>Bacillaceae</taxon>
        <taxon>Alkalibacillus</taxon>
    </lineage>
</organism>
<keyword evidence="1" id="KW-0808">Transferase</keyword>
<dbReference type="Pfam" id="PF02348">
    <property type="entry name" value="CTP_transf_3"/>
    <property type="match status" value="1"/>
</dbReference>
<keyword evidence="2" id="KW-1185">Reference proteome</keyword>
<dbReference type="CDD" id="cd02518">
    <property type="entry name" value="GT2_SpsF"/>
    <property type="match status" value="1"/>
</dbReference>
<evidence type="ECO:0000313" key="2">
    <source>
        <dbReference type="Proteomes" id="UP001500740"/>
    </source>
</evidence>
<comment type="caution">
    <text evidence="1">The sequence shown here is derived from an EMBL/GenBank/DDBJ whole genome shotgun (WGS) entry which is preliminary data.</text>
</comment>
<dbReference type="PANTHER" id="PTHR42866:SF1">
    <property type="entry name" value="SPORE COAT POLYSACCHARIDE BIOSYNTHESIS PROTEIN SPSF"/>
    <property type="match status" value="1"/>
</dbReference>
<reference evidence="2" key="1">
    <citation type="journal article" date="2019" name="Int. J. Syst. Evol. Microbiol.">
        <title>The Global Catalogue of Microorganisms (GCM) 10K type strain sequencing project: providing services to taxonomists for standard genome sequencing and annotation.</title>
        <authorList>
            <consortium name="The Broad Institute Genomics Platform"/>
            <consortium name="The Broad Institute Genome Sequencing Center for Infectious Disease"/>
            <person name="Wu L."/>
            <person name="Ma J."/>
        </authorList>
    </citation>
    <scope>NUCLEOTIDE SEQUENCE [LARGE SCALE GENOMIC DNA]</scope>
    <source>
        <strain evidence="2">JCM 14193</strain>
    </source>
</reference>
<dbReference type="EMBL" id="BAAACZ010000005">
    <property type="protein sequence ID" value="GAA0454025.1"/>
    <property type="molecule type" value="Genomic_DNA"/>
</dbReference>
<dbReference type="Gene3D" id="3.90.550.10">
    <property type="entry name" value="Spore Coat Polysaccharide Biosynthesis Protein SpsA, Chain A"/>
    <property type="match status" value="1"/>
</dbReference>